<proteinExistence type="predicted"/>
<evidence type="ECO:0000313" key="3">
    <source>
        <dbReference type="Proteomes" id="UP000222824"/>
    </source>
</evidence>
<feature type="transmembrane region" description="Helical" evidence="1">
    <location>
        <begin position="23"/>
        <end position="44"/>
    </location>
</feature>
<keyword evidence="1" id="KW-0812">Transmembrane</keyword>
<dbReference type="Proteomes" id="UP000222824">
    <property type="component" value="Unassembled WGS sequence"/>
</dbReference>
<feature type="transmembrane region" description="Helical" evidence="1">
    <location>
        <begin position="120"/>
        <end position="143"/>
    </location>
</feature>
<dbReference type="AlphaFoldDB" id="A0A2G1WJB2"/>
<evidence type="ECO:0000313" key="2">
    <source>
        <dbReference type="EMBL" id="PHQ39070.1"/>
    </source>
</evidence>
<gene>
    <name evidence="2" type="ORF">DJ69_08100</name>
</gene>
<feature type="transmembrane region" description="Helical" evidence="1">
    <location>
        <begin position="86"/>
        <end position="108"/>
    </location>
</feature>
<reference evidence="2 3" key="1">
    <citation type="journal article" date="2014" name="Front. Microbiol.">
        <title>Population and genomic analysis of the genus Halorubrum.</title>
        <authorList>
            <person name="Fullmer M.S."/>
            <person name="Soucy S.M."/>
            <person name="Swithers K.S."/>
            <person name="Makkay A.M."/>
            <person name="Wheeler R."/>
            <person name="Ventosa A."/>
            <person name="Gogarten J.P."/>
            <person name="Papke R.T."/>
        </authorList>
    </citation>
    <scope>NUCLEOTIDE SEQUENCE [LARGE SCALE GENOMIC DNA]</scope>
    <source>
        <strain evidence="2 3">C49</strain>
    </source>
</reference>
<name>A0A2G1WJB2_9EURY</name>
<sequence>MTTALQADAGSTSTMAWSIFTGIYMFIVGVTLSSNLYSILSVFAEVIGLHVTNFSIVFASPAFVFGAGAWWGVVERRDAGLYRHGVIVGGATALLTGLVWTIVFVAIWEVEMLIVPMNAFLIALVLCIAVLVGGLAGLPLMFVRHQVNEIW</sequence>
<feature type="transmembrane region" description="Helical" evidence="1">
    <location>
        <begin position="56"/>
        <end position="74"/>
    </location>
</feature>
<dbReference type="EMBL" id="NHOA01000053">
    <property type="protein sequence ID" value="PHQ39070.1"/>
    <property type="molecule type" value="Genomic_DNA"/>
</dbReference>
<accession>A0A2G1WJB2</accession>
<keyword evidence="3" id="KW-1185">Reference proteome</keyword>
<dbReference type="OrthoDB" id="330873at2157"/>
<protein>
    <submittedName>
        <fullName evidence="2">Uncharacterized protein</fullName>
    </submittedName>
</protein>
<comment type="caution">
    <text evidence="2">The sequence shown here is derived from an EMBL/GenBank/DDBJ whole genome shotgun (WGS) entry which is preliminary data.</text>
</comment>
<keyword evidence="1" id="KW-0472">Membrane</keyword>
<dbReference type="RefSeq" id="WP_099255166.1">
    <property type="nucleotide sequence ID" value="NZ_NHOA01000053.1"/>
</dbReference>
<organism evidence="2 3">
    <name type="scientific">Halorubrum persicum</name>
    <dbReference type="NCBI Taxonomy" id="1383844"/>
    <lineage>
        <taxon>Archaea</taxon>
        <taxon>Methanobacteriati</taxon>
        <taxon>Methanobacteriota</taxon>
        <taxon>Stenosarchaea group</taxon>
        <taxon>Halobacteria</taxon>
        <taxon>Halobacteriales</taxon>
        <taxon>Haloferacaceae</taxon>
        <taxon>Halorubrum</taxon>
    </lineage>
</organism>
<keyword evidence="1" id="KW-1133">Transmembrane helix</keyword>
<evidence type="ECO:0000256" key="1">
    <source>
        <dbReference type="SAM" id="Phobius"/>
    </source>
</evidence>